<name>A0A8C9MNL6_SERCA</name>
<evidence type="ECO:0000256" key="1">
    <source>
        <dbReference type="SAM" id="MobiDB-lite"/>
    </source>
</evidence>
<feature type="region of interest" description="Disordered" evidence="1">
    <location>
        <begin position="35"/>
        <end position="61"/>
    </location>
</feature>
<dbReference type="AlphaFoldDB" id="A0A8C9MNL6"/>
<sequence>MAKATEGFCKYMATEDDMPQVQQLCTCWVSSSATMGGKGNLKGSLGPSDEGKSRSQGGLHLSQQRQKAAFLKTVSRVNVYSNILFHKEGVK</sequence>
<reference evidence="2" key="1">
    <citation type="submission" date="2025-08" db="UniProtKB">
        <authorList>
            <consortium name="Ensembl"/>
        </authorList>
    </citation>
    <scope>IDENTIFICATION</scope>
</reference>
<accession>A0A8C9MNL6</accession>
<proteinExistence type="predicted"/>
<evidence type="ECO:0000313" key="3">
    <source>
        <dbReference type="Proteomes" id="UP000694409"/>
    </source>
</evidence>
<organism evidence="2 3">
    <name type="scientific">Serinus canaria</name>
    <name type="common">Island canary</name>
    <name type="synonym">Fringilla canaria</name>
    <dbReference type="NCBI Taxonomy" id="9135"/>
    <lineage>
        <taxon>Eukaryota</taxon>
        <taxon>Metazoa</taxon>
        <taxon>Chordata</taxon>
        <taxon>Craniata</taxon>
        <taxon>Vertebrata</taxon>
        <taxon>Euteleostomi</taxon>
        <taxon>Archelosauria</taxon>
        <taxon>Archosauria</taxon>
        <taxon>Dinosauria</taxon>
        <taxon>Saurischia</taxon>
        <taxon>Theropoda</taxon>
        <taxon>Coelurosauria</taxon>
        <taxon>Aves</taxon>
        <taxon>Neognathae</taxon>
        <taxon>Neoaves</taxon>
        <taxon>Telluraves</taxon>
        <taxon>Australaves</taxon>
        <taxon>Passeriformes</taxon>
        <taxon>Passeroidea</taxon>
        <taxon>Fringillidae</taxon>
        <taxon>Carduelinae</taxon>
        <taxon>Serinus</taxon>
    </lineage>
</organism>
<keyword evidence="3" id="KW-1185">Reference proteome</keyword>
<protein>
    <submittedName>
        <fullName evidence="2">Uncharacterized protein</fullName>
    </submittedName>
</protein>
<evidence type="ECO:0000313" key="2">
    <source>
        <dbReference type="Ensembl" id="ENSSCAP00000005915.1"/>
    </source>
</evidence>
<dbReference type="Ensembl" id="ENSSCAT00000006770.1">
    <property type="protein sequence ID" value="ENSSCAP00000005915.1"/>
    <property type="gene ID" value="ENSSCAG00000004663.1"/>
</dbReference>
<reference evidence="2" key="2">
    <citation type="submission" date="2025-09" db="UniProtKB">
        <authorList>
            <consortium name="Ensembl"/>
        </authorList>
    </citation>
    <scope>IDENTIFICATION</scope>
</reference>
<dbReference type="Proteomes" id="UP000694409">
    <property type="component" value="Unassembled WGS sequence"/>
</dbReference>